<feature type="domain" description="RNA polymerase sigma factor 70 region 4 type 2" evidence="8">
    <location>
        <begin position="107"/>
        <end position="149"/>
    </location>
</feature>
<reference evidence="9 12" key="2">
    <citation type="submission" date="2021-01" db="EMBL/GenBank/DDBJ databases">
        <title>Whole genome shotgun sequence of Cellulomonas oligotrophica NBRC 109435.</title>
        <authorList>
            <person name="Komaki H."/>
            <person name="Tamura T."/>
        </authorList>
    </citation>
    <scope>NUCLEOTIDE SEQUENCE [LARGE SCALE GENOMIC DNA]</scope>
    <source>
        <strain evidence="9 12">NBRC 109435</strain>
    </source>
</reference>
<dbReference type="InterPro" id="IPR039425">
    <property type="entry name" value="RNA_pol_sigma-70-like"/>
</dbReference>
<dbReference type="Pfam" id="PF08281">
    <property type="entry name" value="Sigma70_r4_2"/>
    <property type="match status" value="1"/>
</dbReference>
<name>A0A7Y9FCT6_9CELL</name>
<evidence type="ECO:0000259" key="7">
    <source>
        <dbReference type="Pfam" id="PF04542"/>
    </source>
</evidence>
<organism evidence="10 11">
    <name type="scientific">Cellulomonas oligotrophica</name>
    <dbReference type="NCBI Taxonomy" id="931536"/>
    <lineage>
        <taxon>Bacteria</taxon>
        <taxon>Bacillati</taxon>
        <taxon>Actinomycetota</taxon>
        <taxon>Actinomycetes</taxon>
        <taxon>Micrococcales</taxon>
        <taxon>Cellulomonadaceae</taxon>
        <taxon>Cellulomonas</taxon>
    </lineage>
</organism>
<gene>
    <name evidence="9" type="primary">rpoE_2</name>
    <name evidence="10" type="ORF">BKA21_000342</name>
    <name evidence="9" type="ORF">Col01nite_10200</name>
</gene>
<reference evidence="10 11" key="1">
    <citation type="submission" date="2020-07" db="EMBL/GenBank/DDBJ databases">
        <title>Sequencing the genomes of 1000 actinobacteria strains.</title>
        <authorList>
            <person name="Klenk H.-P."/>
        </authorList>
    </citation>
    <scope>NUCLEOTIDE SEQUENCE [LARGE SCALE GENOMIC DNA]</scope>
    <source>
        <strain evidence="10 11">DSM 24482</strain>
    </source>
</reference>
<dbReference type="Proteomes" id="UP000577956">
    <property type="component" value="Unassembled WGS sequence"/>
</dbReference>
<dbReference type="SUPFAM" id="SSF88946">
    <property type="entry name" value="Sigma2 domain of RNA polymerase sigma factors"/>
    <property type="match status" value="1"/>
</dbReference>
<keyword evidence="3" id="KW-0731">Sigma factor</keyword>
<dbReference type="InterPro" id="IPR013325">
    <property type="entry name" value="RNA_pol_sigma_r2"/>
</dbReference>
<keyword evidence="4" id="KW-0238">DNA-binding</keyword>
<dbReference type="InterPro" id="IPR014284">
    <property type="entry name" value="RNA_pol_sigma-70_dom"/>
</dbReference>
<feature type="region of interest" description="Disordered" evidence="6">
    <location>
        <begin position="167"/>
        <end position="186"/>
    </location>
</feature>
<dbReference type="PANTHER" id="PTHR43133:SF8">
    <property type="entry name" value="RNA POLYMERASE SIGMA FACTOR HI_1459-RELATED"/>
    <property type="match status" value="1"/>
</dbReference>
<comment type="similarity">
    <text evidence="1">Belongs to the sigma-70 factor family. ECF subfamily.</text>
</comment>
<dbReference type="Pfam" id="PF04542">
    <property type="entry name" value="Sigma70_r2"/>
    <property type="match status" value="1"/>
</dbReference>
<dbReference type="InterPro" id="IPR036388">
    <property type="entry name" value="WH-like_DNA-bd_sf"/>
</dbReference>
<feature type="compositionally biased region" description="Basic and acidic residues" evidence="6">
    <location>
        <begin position="175"/>
        <end position="186"/>
    </location>
</feature>
<evidence type="ECO:0000313" key="9">
    <source>
        <dbReference type="EMBL" id="GIG31861.1"/>
    </source>
</evidence>
<keyword evidence="12" id="KW-1185">Reference proteome</keyword>
<dbReference type="EMBL" id="JACCBK010000001">
    <property type="protein sequence ID" value="NYD84793.1"/>
    <property type="molecule type" value="Genomic_DNA"/>
</dbReference>
<evidence type="ECO:0000256" key="1">
    <source>
        <dbReference type="ARBA" id="ARBA00010641"/>
    </source>
</evidence>
<dbReference type="PANTHER" id="PTHR43133">
    <property type="entry name" value="RNA POLYMERASE ECF-TYPE SIGMA FACTO"/>
    <property type="match status" value="1"/>
</dbReference>
<accession>A0A7Y9FCT6</accession>
<dbReference type="AlphaFoldDB" id="A0A7Y9FCT6"/>
<comment type="caution">
    <text evidence="10">The sequence shown here is derived from an EMBL/GenBank/DDBJ whole genome shotgun (WGS) entry which is preliminary data.</text>
</comment>
<proteinExistence type="inferred from homology"/>
<dbReference type="GO" id="GO:0016987">
    <property type="term" value="F:sigma factor activity"/>
    <property type="evidence" value="ECO:0007669"/>
    <property type="project" value="UniProtKB-KW"/>
</dbReference>
<feature type="domain" description="RNA polymerase sigma-70 region 2" evidence="7">
    <location>
        <begin position="9"/>
        <end position="74"/>
    </location>
</feature>
<evidence type="ECO:0000256" key="2">
    <source>
        <dbReference type="ARBA" id="ARBA00023015"/>
    </source>
</evidence>
<evidence type="ECO:0000313" key="12">
    <source>
        <dbReference type="Proteomes" id="UP000618382"/>
    </source>
</evidence>
<dbReference type="Gene3D" id="1.10.1740.10">
    <property type="match status" value="1"/>
</dbReference>
<dbReference type="GO" id="GO:0003677">
    <property type="term" value="F:DNA binding"/>
    <property type="evidence" value="ECO:0007669"/>
    <property type="project" value="UniProtKB-KW"/>
</dbReference>
<dbReference type="InterPro" id="IPR013324">
    <property type="entry name" value="RNA_pol_sigma_r3/r4-like"/>
</dbReference>
<dbReference type="Gene3D" id="1.10.10.10">
    <property type="entry name" value="Winged helix-like DNA-binding domain superfamily/Winged helix DNA-binding domain"/>
    <property type="match status" value="1"/>
</dbReference>
<dbReference type="SUPFAM" id="SSF88659">
    <property type="entry name" value="Sigma3 and sigma4 domains of RNA polymerase sigma factors"/>
    <property type="match status" value="1"/>
</dbReference>
<dbReference type="RefSeq" id="WP_140458912.1">
    <property type="nucleotide sequence ID" value="NZ_BAABFI010000003.1"/>
</dbReference>
<dbReference type="InterPro" id="IPR013249">
    <property type="entry name" value="RNA_pol_sigma70_r4_t2"/>
</dbReference>
<protein>
    <submittedName>
        <fullName evidence="10">RNA polymerase sigma factor (Sigma-70 family)</fullName>
    </submittedName>
    <submittedName>
        <fullName evidence="9">RNA polymerase sigma24 factor</fullName>
    </submittedName>
</protein>
<evidence type="ECO:0000256" key="4">
    <source>
        <dbReference type="ARBA" id="ARBA00023125"/>
    </source>
</evidence>
<dbReference type="EMBL" id="BONN01000002">
    <property type="protein sequence ID" value="GIG31861.1"/>
    <property type="molecule type" value="Genomic_DNA"/>
</dbReference>
<dbReference type="Proteomes" id="UP000618382">
    <property type="component" value="Unassembled WGS sequence"/>
</dbReference>
<evidence type="ECO:0000256" key="3">
    <source>
        <dbReference type="ARBA" id="ARBA00023082"/>
    </source>
</evidence>
<evidence type="ECO:0000256" key="5">
    <source>
        <dbReference type="ARBA" id="ARBA00023163"/>
    </source>
</evidence>
<dbReference type="GO" id="GO:0006352">
    <property type="term" value="P:DNA-templated transcription initiation"/>
    <property type="evidence" value="ECO:0007669"/>
    <property type="project" value="InterPro"/>
</dbReference>
<evidence type="ECO:0000313" key="11">
    <source>
        <dbReference type="Proteomes" id="UP000577956"/>
    </source>
</evidence>
<evidence type="ECO:0000259" key="8">
    <source>
        <dbReference type="Pfam" id="PF08281"/>
    </source>
</evidence>
<evidence type="ECO:0000313" key="10">
    <source>
        <dbReference type="EMBL" id="NYD84793.1"/>
    </source>
</evidence>
<keyword evidence="5" id="KW-0804">Transcription</keyword>
<sequence>MREPFEGVVRAHGRTVLAVCRALLRDDGAQDAWSETFLSALVAWPALPEDANVEAWLVTIARRKALDELRRRGRHAVPTDLDDGDVHVAARGHASGSVEVPGDRDLDLWAALTGLSDRQRQVVVLHHVGGMPYADVAQVVGGSAVAARRAGADGVAALRRVLGTHGRAVPSGMPRTHDERTEVDGA</sequence>
<dbReference type="NCBIfam" id="TIGR02937">
    <property type="entry name" value="sigma70-ECF"/>
    <property type="match status" value="1"/>
</dbReference>
<evidence type="ECO:0000256" key="6">
    <source>
        <dbReference type="SAM" id="MobiDB-lite"/>
    </source>
</evidence>
<keyword evidence="2" id="KW-0805">Transcription regulation</keyword>
<dbReference type="InterPro" id="IPR007627">
    <property type="entry name" value="RNA_pol_sigma70_r2"/>
</dbReference>